<reference evidence="3 5" key="3">
    <citation type="journal article" date="2020" name="Int. J. Syst. Evol. Microbiol.">
        <title>Novel acetic acid bacteria from cider fermentations: Acetobacter conturbans sp. nov. and Acetobacter fallax sp. nov.</title>
        <authorList>
            <person name="Sombolestani A.S."/>
            <person name="Cleenwerck I."/>
            <person name="Cnockaert M."/>
            <person name="Borremans W."/>
            <person name="Wieme A.D."/>
            <person name="De Vuyst L."/>
            <person name="Vandamme P."/>
        </authorList>
    </citation>
    <scope>NUCLEOTIDE SEQUENCE [LARGE SCALE GENOMIC DNA]</scope>
    <source>
        <strain evidence="3 5">LMG 23848</strain>
    </source>
</reference>
<feature type="transmembrane region" description="Helical" evidence="1">
    <location>
        <begin position="70"/>
        <end position="90"/>
    </location>
</feature>
<dbReference type="Proteomes" id="UP000657200">
    <property type="component" value="Unassembled WGS sequence"/>
</dbReference>
<keyword evidence="5" id="KW-1185">Reference proteome</keyword>
<reference evidence="4" key="1">
    <citation type="submission" date="2014-09" db="EMBL/GenBank/DDBJ databases">
        <authorList>
            <person name="Illeghems K.G."/>
        </authorList>
    </citation>
    <scope>NUCLEOTIDE SEQUENCE [LARGE SCALE GENOMIC DNA]</scope>
    <source>
        <strain evidence="4">LMG 23848T</strain>
    </source>
</reference>
<evidence type="ECO:0000313" key="4">
    <source>
        <dbReference type="Proteomes" id="UP000068250"/>
    </source>
</evidence>
<dbReference type="OrthoDB" id="7223264at2"/>
<accession>A0A0U5F8S3</accession>
<dbReference type="RefSeq" id="WP_059024019.1">
    <property type="nucleotide sequence ID" value="NZ_LN609302.1"/>
</dbReference>
<dbReference type="STRING" id="431306.AGA_2002"/>
<gene>
    <name evidence="2" type="ORF">AGA_2002</name>
    <name evidence="3" type="ORF">GOB80_10820</name>
</gene>
<reference evidence="2" key="2">
    <citation type="submission" date="2014-09" db="EMBL/GenBank/DDBJ databases">
        <authorList>
            <person name="Magalhaes I.L.F."/>
            <person name="Oliveira U."/>
            <person name="Santos F.R."/>
            <person name="Vidigal T.H.D.A."/>
            <person name="Brescovit A.D."/>
            <person name="Santos A.J."/>
        </authorList>
    </citation>
    <scope>NUCLEOTIDE SEQUENCE</scope>
    <source>
        <strain evidence="2">LMG 23848T</strain>
    </source>
</reference>
<evidence type="ECO:0000313" key="3">
    <source>
        <dbReference type="EMBL" id="NHO40161.1"/>
    </source>
</evidence>
<protein>
    <submittedName>
        <fullName evidence="3">DUF1493 family protein</fullName>
    </submittedName>
</protein>
<dbReference type="AlphaFoldDB" id="A0A0U5F8S3"/>
<organism evidence="2 4">
    <name type="scientific">Acetobacter ghanensis</name>
    <dbReference type="NCBI Taxonomy" id="431306"/>
    <lineage>
        <taxon>Bacteria</taxon>
        <taxon>Pseudomonadati</taxon>
        <taxon>Pseudomonadota</taxon>
        <taxon>Alphaproteobacteria</taxon>
        <taxon>Acetobacterales</taxon>
        <taxon>Acetobacteraceae</taxon>
        <taxon>Acetobacter</taxon>
    </lineage>
</organism>
<keyword evidence="1" id="KW-0812">Transmembrane</keyword>
<keyword evidence="1" id="KW-0472">Membrane</keyword>
<sequence>MHILAEKFKNFLIYEEKISENEIQLSTRIVEDLGLDGIEAHYFMEAYAETFSIKGGDFDPRRYFNDETEVLLIIPAIFFVFFRFLIWQLLLGKPVRKLTTVPVTLAMLQQAIDDGVWNCARIESLAGTQVYPPPSKKPGWFSRIRNWT</sequence>
<name>A0A0U5F8S3_9PROT</name>
<keyword evidence="1" id="KW-1133">Transmembrane helix</keyword>
<dbReference type="PATRIC" id="fig|431306.5.peg.2061"/>
<proteinExistence type="predicted"/>
<dbReference type="EMBL" id="WOTE01000007">
    <property type="protein sequence ID" value="NHO40161.1"/>
    <property type="molecule type" value="Genomic_DNA"/>
</dbReference>
<dbReference type="EMBL" id="LN609302">
    <property type="protein sequence ID" value="CEF56459.1"/>
    <property type="molecule type" value="Genomic_DNA"/>
</dbReference>
<evidence type="ECO:0000313" key="2">
    <source>
        <dbReference type="EMBL" id="CEF56459.1"/>
    </source>
</evidence>
<evidence type="ECO:0000313" key="5">
    <source>
        <dbReference type="Proteomes" id="UP000657200"/>
    </source>
</evidence>
<dbReference type="Proteomes" id="UP000068250">
    <property type="component" value="Chromosome I"/>
</dbReference>
<evidence type="ECO:0000256" key="1">
    <source>
        <dbReference type="SAM" id="Phobius"/>
    </source>
</evidence>